<feature type="transmembrane region" description="Helical" evidence="4">
    <location>
        <begin position="27"/>
        <end position="48"/>
    </location>
</feature>
<dbReference type="EMBL" id="KI913954">
    <property type="protein sequence ID" value="ETW08106.1"/>
    <property type="molecule type" value="Genomic_DNA"/>
</dbReference>
<dbReference type="STRING" id="157072.A0A024UNS8"/>
<gene>
    <name evidence="6" type="ORF">H310_02467</name>
</gene>
<dbReference type="OrthoDB" id="72330at2759"/>
<dbReference type="FunFam" id="3.30.20.10:FF:000001">
    <property type="entry name" value="Endochitinase (Chitinase)"/>
    <property type="match status" value="1"/>
</dbReference>
<dbReference type="PANTHER" id="PTHR22595:SF79">
    <property type="entry name" value="CHITINASE 12"/>
    <property type="match status" value="1"/>
</dbReference>
<keyword evidence="1" id="KW-0611">Plant defense</keyword>
<dbReference type="eggNOG" id="KOG4742">
    <property type="taxonomic scope" value="Eukaryota"/>
</dbReference>
<dbReference type="AlphaFoldDB" id="A0A024UNS8"/>
<organism evidence="6">
    <name type="scientific">Aphanomyces invadans</name>
    <dbReference type="NCBI Taxonomy" id="157072"/>
    <lineage>
        <taxon>Eukaryota</taxon>
        <taxon>Sar</taxon>
        <taxon>Stramenopiles</taxon>
        <taxon>Oomycota</taxon>
        <taxon>Saprolegniomycetes</taxon>
        <taxon>Saprolegniales</taxon>
        <taxon>Verrucalvaceae</taxon>
        <taxon>Aphanomyces</taxon>
    </lineage>
</organism>
<dbReference type="InterPro" id="IPR023346">
    <property type="entry name" value="Lysozyme-like_dom_sf"/>
</dbReference>
<accession>A0A024UNS8</accession>
<dbReference type="SUPFAM" id="SSF53955">
    <property type="entry name" value="Lysozyme-like"/>
    <property type="match status" value="1"/>
</dbReference>
<evidence type="ECO:0000256" key="3">
    <source>
        <dbReference type="SAM" id="MobiDB-lite"/>
    </source>
</evidence>
<dbReference type="VEuPathDB" id="FungiDB:H310_02467"/>
<feature type="region of interest" description="Disordered" evidence="3">
    <location>
        <begin position="116"/>
        <end position="140"/>
    </location>
</feature>
<dbReference type="GO" id="GO:0016998">
    <property type="term" value="P:cell wall macromolecule catabolic process"/>
    <property type="evidence" value="ECO:0007669"/>
    <property type="project" value="InterPro"/>
</dbReference>
<dbReference type="GO" id="GO:0004568">
    <property type="term" value="F:chitinase activity"/>
    <property type="evidence" value="ECO:0007669"/>
    <property type="project" value="InterPro"/>
</dbReference>
<evidence type="ECO:0000259" key="5">
    <source>
        <dbReference type="Pfam" id="PF00182"/>
    </source>
</evidence>
<protein>
    <recommendedName>
        <fullName evidence="5">Glycoside hydrolase family 19 catalytic domain-containing protein</fullName>
    </recommendedName>
</protein>
<dbReference type="Pfam" id="PF00182">
    <property type="entry name" value="Glyco_hydro_19"/>
    <property type="match status" value="1"/>
</dbReference>
<proteinExistence type="predicted"/>
<dbReference type="GO" id="GO:0006952">
    <property type="term" value="P:defense response"/>
    <property type="evidence" value="ECO:0007669"/>
    <property type="project" value="UniProtKB-KW"/>
</dbReference>
<dbReference type="GO" id="GO:0006032">
    <property type="term" value="P:chitin catabolic process"/>
    <property type="evidence" value="ECO:0007669"/>
    <property type="project" value="InterPro"/>
</dbReference>
<dbReference type="Gene3D" id="1.10.530.10">
    <property type="match status" value="1"/>
</dbReference>
<dbReference type="CDD" id="cd00325">
    <property type="entry name" value="chitinase_GH19"/>
    <property type="match status" value="1"/>
</dbReference>
<evidence type="ECO:0000313" key="6">
    <source>
        <dbReference type="EMBL" id="ETW08106.1"/>
    </source>
</evidence>
<feature type="domain" description="Glycoside hydrolase family 19 catalytic" evidence="5">
    <location>
        <begin position="170"/>
        <end position="356"/>
    </location>
</feature>
<keyword evidence="4" id="KW-1133">Transmembrane helix</keyword>
<dbReference type="RefSeq" id="XP_008864199.1">
    <property type="nucleotide sequence ID" value="XM_008865977.1"/>
</dbReference>
<dbReference type="Gene3D" id="3.30.20.10">
    <property type="entry name" value="Endochitinase, domain 2"/>
    <property type="match status" value="1"/>
</dbReference>
<keyword evidence="4" id="KW-0812">Transmembrane</keyword>
<keyword evidence="2" id="KW-1015">Disulfide bond</keyword>
<name>A0A024UNS8_9STRA</name>
<evidence type="ECO:0000256" key="4">
    <source>
        <dbReference type="SAM" id="Phobius"/>
    </source>
</evidence>
<evidence type="ECO:0000256" key="1">
    <source>
        <dbReference type="ARBA" id="ARBA00022821"/>
    </source>
</evidence>
<dbReference type="GeneID" id="20079517"/>
<reference evidence="6" key="1">
    <citation type="submission" date="2013-12" db="EMBL/GenBank/DDBJ databases">
        <title>The Genome Sequence of Aphanomyces invadans NJM9701.</title>
        <authorList>
            <consortium name="The Broad Institute Genomics Platform"/>
            <person name="Russ C."/>
            <person name="Tyler B."/>
            <person name="van West P."/>
            <person name="Dieguez-Uribeondo J."/>
            <person name="Young S.K."/>
            <person name="Zeng Q."/>
            <person name="Gargeya S."/>
            <person name="Fitzgerald M."/>
            <person name="Abouelleil A."/>
            <person name="Alvarado L."/>
            <person name="Chapman S.B."/>
            <person name="Gainer-Dewar J."/>
            <person name="Goldberg J."/>
            <person name="Griggs A."/>
            <person name="Gujja S."/>
            <person name="Hansen M."/>
            <person name="Howarth C."/>
            <person name="Imamovic A."/>
            <person name="Ireland A."/>
            <person name="Larimer J."/>
            <person name="McCowan C."/>
            <person name="Murphy C."/>
            <person name="Pearson M."/>
            <person name="Poon T.W."/>
            <person name="Priest M."/>
            <person name="Roberts A."/>
            <person name="Saif S."/>
            <person name="Shea T."/>
            <person name="Sykes S."/>
            <person name="Wortman J."/>
            <person name="Nusbaum C."/>
            <person name="Birren B."/>
        </authorList>
    </citation>
    <scope>NUCLEOTIDE SEQUENCE [LARGE SCALE GENOMIC DNA]</scope>
    <source>
        <strain evidence="6">NJM9701</strain>
    </source>
</reference>
<dbReference type="PANTHER" id="PTHR22595">
    <property type="entry name" value="CHITINASE-RELATED"/>
    <property type="match status" value="1"/>
</dbReference>
<evidence type="ECO:0000256" key="2">
    <source>
        <dbReference type="ARBA" id="ARBA00023157"/>
    </source>
</evidence>
<sequence>MGSGATPDVCMLEETDEAVSRRKLTRLVFSLGVLAFVGGGIAAAVVLAQPSVESSTLTDANVNGIHNSTDVSSLSNASDLVLVQDNDTPTIAPSNATNPAPSTSTVVPWTTLTPTEPATTVGTAPPTTNPPTQVTTTATPTTSAATVAPIQTGLGRILTKDIFLAAFPKANPLYKYESLVTMAATKYPEFANTGDEVADRREVAAFLGHVSLESGDLRFVEELNKSSMCQASAEFPCAAGKQYYGRGPMQLSWNYNYKTFGTAAGVDLVANPDLVASDRDLLWWSALWYSNEDKWNGNIHKAIRRPGGFAYVTYMINGGLECGVNPPNRDSEKSRIASYVKFCNVFGVDPGDNLSCQTGAFPPTSLWTDDAKHP</sequence>
<dbReference type="InterPro" id="IPR000726">
    <property type="entry name" value="Glyco_hydro_19_cat"/>
</dbReference>
<keyword evidence="4" id="KW-0472">Membrane</keyword>